<comment type="caution">
    <text evidence="2">The sequence shown here is derived from an EMBL/GenBank/DDBJ whole genome shotgun (WGS) entry which is preliminary data.</text>
</comment>
<feature type="compositionally biased region" description="Acidic residues" evidence="1">
    <location>
        <begin position="371"/>
        <end position="380"/>
    </location>
</feature>
<evidence type="ECO:0000313" key="3">
    <source>
        <dbReference type="Proteomes" id="UP001303115"/>
    </source>
</evidence>
<accession>A0AAN6PMN4</accession>
<feature type="region of interest" description="Disordered" evidence="1">
    <location>
        <begin position="35"/>
        <end position="125"/>
    </location>
</feature>
<evidence type="ECO:0000256" key="1">
    <source>
        <dbReference type="SAM" id="MobiDB-lite"/>
    </source>
</evidence>
<dbReference type="EMBL" id="MU854324">
    <property type="protein sequence ID" value="KAK4043781.1"/>
    <property type="molecule type" value="Genomic_DNA"/>
</dbReference>
<proteinExistence type="predicted"/>
<dbReference type="AlphaFoldDB" id="A0AAN6PMN4"/>
<feature type="compositionally biased region" description="Basic and acidic residues" evidence="1">
    <location>
        <begin position="107"/>
        <end position="118"/>
    </location>
</feature>
<protein>
    <submittedName>
        <fullName evidence="2">Uncharacterized protein</fullName>
    </submittedName>
</protein>
<name>A0AAN6PMN4_9PEZI</name>
<feature type="region of interest" description="Disordered" evidence="1">
    <location>
        <begin position="556"/>
        <end position="583"/>
    </location>
</feature>
<organism evidence="2 3">
    <name type="scientific">Parachaetomium inaequale</name>
    <dbReference type="NCBI Taxonomy" id="2588326"/>
    <lineage>
        <taxon>Eukaryota</taxon>
        <taxon>Fungi</taxon>
        <taxon>Dikarya</taxon>
        <taxon>Ascomycota</taxon>
        <taxon>Pezizomycotina</taxon>
        <taxon>Sordariomycetes</taxon>
        <taxon>Sordariomycetidae</taxon>
        <taxon>Sordariales</taxon>
        <taxon>Chaetomiaceae</taxon>
        <taxon>Parachaetomium</taxon>
    </lineage>
</organism>
<feature type="compositionally biased region" description="Gly residues" evidence="1">
    <location>
        <begin position="573"/>
        <end position="582"/>
    </location>
</feature>
<reference evidence="3" key="1">
    <citation type="journal article" date="2023" name="Mol. Phylogenet. Evol.">
        <title>Genome-scale phylogeny and comparative genomics of the fungal order Sordariales.</title>
        <authorList>
            <person name="Hensen N."/>
            <person name="Bonometti L."/>
            <person name="Westerberg I."/>
            <person name="Brannstrom I.O."/>
            <person name="Guillou S."/>
            <person name="Cros-Aarteil S."/>
            <person name="Calhoun S."/>
            <person name="Haridas S."/>
            <person name="Kuo A."/>
            <person name="Mondo S."/>
            <person name="Pangilinan J."/>
            <person name="Riley R."/>
            <person name="LaButti K."/>
            <person name="Andreopoulos B."/>
            <person name="Lipzen A."/>
            <person name="Chen C."/>
            <person name="Yan M."/>
            <person name="Daum C."/>
            <person name="Ng V."/>
            <person name="Clum A."/>
            <person name="Steindorff A."/>
            <person name="Ohm R.A."/>
            <person name="Martin F."/>
            <person name="Silar P."/>
            <person name="Natvig D.O."/>
            <person name="Lalanne C."/>
            <person name="Gautier V."/>
            <person name="Ament-Velasquez S.L."/>
            <person name="Kruys A."/>
            <person name="Hutchinson M.I."/>
            <person name="Powell A.J."/>
            <person name="Barry K."/>
            <person name="Miller A.N."/>
            <person name="Grigoriev I.V."/>
            <person name="Debuchy R."/>
            <person name="Gladieux P."/>
            <person name="Hiltunen Thoren M."/>
            <person name="Johannesson H."/>
        </authorList>
    </citation>
    <scope>NUCLEOTIDE SEQUENCE [LARGE SCALE GENOMIC DNA]</scope>
    <source>
        <strain evidence="3">CBS 284.82</strain>
    </source>
</reference>
<evidence type="ECO:0000313" key="2">
    <source>
        <dbReference type="EMBL" id="KAK4043781.1"/>
    </source>
</evidence>
<feature type="region of interest" description="Disordered" evidence="1">
    <location>
        <begin position="607"/>
        <end position="635"/>
    </location>
</feature>
<feature type="compositionally biased region" description="Gly residues" evidence="1">
    <location>
        <begin position="609"/>
        <end position="621"/>
    </location>
</feature>
<dbReference type="Proteomes" id="UP001303115">
    <property type="component" value="Unassembled WGS sequence"/>
</dbReference>
<feature type="compositionally biased region" description="Polar residues" evidence="1">
    <location>
        <begin position="35"/>
        <end position="47"/>
    </location>
</feature>
<feature type="region of interest" description="Disordered" evidence="1">
    <location>
        <begin position="355"/>
        <end position="428"/>
    </location>
</feature>
<feature type="compositionally biased region" description="Polar residues" evidence="1">
    <location>
        <begin position="401"/>
        <end position="414"/>
    </location>
</feature>
<feature type="compositionally biased region" description="Low complexity" evidence="1">
    <location>
        <begin position="358"/>
        <end position="367"/>
    </location>
</feature>
<sequence length="776" mass="84210">MVCPEDGRIRVRRDTMVTVEGGRPAEHRNAYPVTTTIRSTPTPQGSRPKSFPGLPGSSNLINDMLRSDTLSRKRKKTAERDTTKELIAFFRETSPPPGNYMSTPDTFDEKPKKPEKPEKRVKRFSLWPFHKRSRRNRESQRRKGLIRLPDSAVAGRTTGGYRHIAISIPIESLGLELLRRPSTPESFYTTTSELISSDAVTVHIPSPSWSPDLSNSPRTVDLDAETDSYFTPELAHSPLTISGRDTGDAYSLSGNSSPQFNFSAPYNGSTSRTSSMHEPALPYPTFDANEPYQPHALSDISSLESLLPSSLGSQPFHIEPFMTPANVQPPSPLHHADSNNERHPRRVHALDDIRSANHSHSSLLPLSQPREEEEDDDDEKEGGGEPTTHGPGPGHDHGILTPTTNPSRYPSSHPSFYPLPTTPTPGSAVVPHTPSHMNMNKNMNLLHSYTTLARTREREMDALLARLDKLEQANNTWLGTLVPLLERVSRRLDTGVTGAGALSPSGSMGRSIGGRGRDLGWRGWPSSLLSGYGGGGGGGEGEGVGFGLREGYGRGHLGYGEGQGQSQSQSLGQGYGHDGGGITPARLGSMLSVDSFDWGRVGDLRHRGPGGLGAGSSGSMGRGLRDSGVVGDRGDEEWEDINEESWLRSDSGSGECCSAWASREVVLNGYSHGALRPLGRWRSRSGASLRAVGGWGTTFAGREAEAFVREQQRQSDDWVLGYEEELGDAAGWGALEVLMRDLVLGASTRDQSVEGRTLVDDSMLEVWHSGSNDFGG</sequence>
<feature type="region of interest" description="Disordered" evidence="1">
    <location>
        <begin position="317"/>
        <end position="342"/>
    </location>
</feature>
<gene>
    <name evidence="2" type="ORF">C8A01DRAFT_32100</name>
</gene>
<keyword evidence="3" id="KW-1185">Reference proteome</keyword>